<reference evidence="2 3" key="1">
    <citation type="journal article" date="2005" name="PLoS Biol.">
        <title>The genomes of Oryza sativa: a history of duplications.</title>
        <authorList>
            <person name="Yu J."/>
            <person name="Wang J."/>
            <person name="Lin W."/>
            <person name="Li S."/>
            <person name="Li H."/>
            <person name="Zhou J."/>
            <person name="Ni P."/>
            <person name="Dong W."/>
            <person name="Hu S."/>
            <person name="Zeng C."/>
            <person name="Zhang J."/>
            <person name="Zhang Y."/>
            <person name="Li R."/>
            <person name="Xu Z."/>
            <person name="Li S."/>
            <person name="Li X."/>
            <person name="Zheng H."/>
            <person name="Cong L."/>
            <person name="Lin L."/>
            <person name="Yin J."/>
            <person name="Geng J."/>
            <person name="Li G."/>
            <person name="Shi J."/>
            <person name="Liu J."/>
            <person name="Lv H."/>
            <person name="Li J."/>
            <person name="Wang J."/>
            <person name="Deng Y."/>
            <person name="Ran L."/>
            <person name="Shi X."/>
            <person name="Wang X."/>
            <person name="Wu Q."/>
            <person name="Li C."/>
            <person name="Ren X."/>
            <person name="Wang J."/>
            <person name="Wang X."/>
            <person name="Li D."/>
            <person name="Liu D."/>
            <person name="Zhang X."/>
            <person name="Ji Z."/>
            <person name="Zhao W."/>
            <person name="Sun Y."/>
            <person name="Zhang Z."/>
            <person name="Bao J."/>
            <person name="Han Y."/>
            <person name="Dong L."/>
            <person name="Ji J."/>
            <person name="Chen P."/>
            <person name="Wu S."/>
            <person name="Liu J."/>
            <person name="Xiao Y."/>
            <person name="Bu D."/>
            <person name="Tan J."/>
            <person name="Yang L."/>
            <person name="Ye C."/>
            <person name="Zhang J."/>
            <person name="Xu J."/>
            <person name="Zhou Y."/>
            <person name="Yu Y."/>
            <person name="Zhang B."/>
            <person name="Zhuang S."/>
            <person name="Wei H."/>
            <person name="Liu B."/>
            <person name="Lei M."/>
            <person name="Yu H."/>
            <person name="Li Y."/>
            <person name="Xu H."/>
            <person name="Wei S."/>
            <person name="He X."/>
            <person name="Fang L."/>
            <person name="Zhang Z."/>
            <person name="Zhang Y."/>
            <person name="Huang X."/>
            <person name="Su Z."/>
            <person name="Tong W."/>
            <person name="Li J."/>
            <person name="Tong Z."/>
            <person name="Li S."/>
            <person name="Ye J."/>
            <person name="Wang L."/>
            <person name="Fang L."/>
            <person name="Lei T."/>
            <person name="Chen C."/>
            <person name="Chen H."/>
            <person name="Xu Z."/>
            <person name="Li H."/>
            <person name="Huang H."/>
            <person name="Zhang F."/>
            <person name="Xu H."/>
            <person name="Li N."/>
            <person name="Zhao C."/>
            <person name="Li S."/>
            <person name="Dong L."/>
            <person name="Huang Y."/>
            <person name="Li L."/>
            <person name="Xi Y."/>
            <person name="Qi Q."/>
            <person name="Li W."/>
            <person name="Zhang B."/>
            <person name="Hu W."/>
            <person name="Zhang Y."/>
            <person name="Tian X."/>
            <person name="Jiao Y."/>
            <person name="Liang X."/>
            <person name="Jin J."/>
            <person name="Gao L."/>
            <person name="Zheng W."/>
            <person name="Hao B."/>
            <person name="Liu S."/>
            <person name="Wang W."/>
            <person name="Yuan L."/>
            <person name="Cao M."/>
            <person name="McDermott J."/>
            <person name="Samudrala R."/>
            <person name="Wang J."/>
            <person name="Wong G.K."/>
            <person name="Yang H."/>
        </authorList>
    </citation>
    <scope>NUCLEOTIDE SEQUENCE [LARGE SCALE GENOMIC DNA]</scope>
    <source>
        <strain evidence="3">cv. 93-11</strain>
    </source>
</reference>
<feature type="compositionally biased region" description="Low complexity" evidence="1">
    <location>
        <begin position="77"/>
        <end position="86"/>
    </location>
</feature>
<dbReference type="Proteomes" id="UP000007015">
    <property type="component" value="Chromosome 8"/>
</dbReference>
<evidence type="ECO:0000313" key="2">
    <source>
        <dbReference type="EMBL" id="EEC83999.1"/>
    </source>
</evidence>
<evidence type="ECO:0000313" key="3">
    <source>
        <dbReference type="Proteomes" id="UP000007015"/>
    </source>
</evidence>
<dbReference type="EMBL" id="CM000133">
    <property type="protein sequence ID" value="EEC83999.1"/>
    <property type="molecule type" value="Genomic_DNA"/>
</dbReference>
<dbReference type="HOGENOM" id="CLU_2296365_0_0_1"/>
<keyword evidence="3" id="KW-1185">Reference proteome</keyword>
<proteinExistence type="predicted"/>
<protein>
    <submittedName>
        <fullName evidence="2">Uncharacterized protein</fullName>
    </submittedName>
</protein>
<dbReference type="Gramene" id="BGIOSGA029133-TA">
    <property type="protein sequence ID" value="BGIOSGA029133-PA"/>
    <property type="gene ID" value="BGIOSGA029133"/>
</dbReference>
<name>B8B9E2_ORYSI</name>
<evidence type="ECO:0000256" key="1">
    <source>
        <dbReference type="SAM" id="MobiDB-lite"/>
    </source>
</evidence>
<sequence length="101" mass="9710">MAAEGMGGEGVEESLPGQAGADADLLPLLRRLTASFPMQTGGRGSSPLPLSASALAVAPAAAAVVAVDLEATRSVSASASGFSASSPHGVGLGPSELTAHL</sequence>
<accession>B8B9E2</accession>
<gene>
    <name evidence="2" type="ORF">OsI_30175</name>
</gene>
<organism evidence="2 3">
    <name type="scientific">Oryza sativa subsp. indica</name>
    <name type="common">Rice</name>
    <dbReference type="NCBI Taxonomy" id="39946"/>
    <lineage>
        <taxon>Eukaryota</taxon>
        <taxon>Viridiplantae</taxon>
        <taxon>Streptophyta</taxon>
        <taxon>Embryophyta</taxon>
        <taxon>Tracheophyta</taxon>
        <taxon>Spermatophyta</taxon>
        <taxon>Magnoliopsida</taxon>
        <taxon>Liliopsida</taxon>
        <taxon>Poales</taxon>
        <taxon>Poaceae</taxon>
        <taxon>BOP clade</taxon>
        <taxon>Oryzoideae</taxon>
        <taxon>Oryzeae</taxon>
        <taxon>Oryzinae</taxon>
        <taxon>Oryza</taxon>
        <taxon>Oryza sativa</taxon>
    </lineage>
</organism>
<dbReference type="AlphaFoldDB" id="B8B9E2"/>
<feature type="region of interest" description="Disordered" evidence="1">
    <location>
        <begin position="77"/>
        <end position="101"/>
    </location>
</feature>